<keyword evidence="2" id="KW-1185">Reference proteome</keyword>
<gene>
    <name evidence="1" type="ORF">X975_21170</name>
</gene>
<proteinExistence type="predicted"/>
<sequence>MKVKLHNFEHFGLITIQYLVKHHSLENITSYKGF</sequence>
<dbReference type="Proteomes" id="UP000054359">
    <property type="component" value="Unassembled WGS sequence"/>
</dbReference>
<evidence type="ECO:0000313" key="2">
    <source>
        <dbReference type="Proteomes" id="UP000054359"/>
    </source>
</evidence>
<organism evidence="1 2">
    <name type="scientific">Stegodyphus mimosarum</name>
    <name type="common">African social velvet spider</name>
    <dbReference type="NCBI Taxonomy" id="407821"/>
    <lineage>
        <taxon>Eukaryota</taxon>
        <taxon>Metazoa</taxon>
        <taxon>Ecdysozoa</taxon>
        <taxon>Arthropoda</taxon>
        <taxon>Chelicerata</taxon>
        <taxon>Arachnida</taxon>
        <taxon>Araneae</taxon>
        <taxon>Araneomorphae</taxon>
        <taxon>Entelegynae</taxon>
        <taxon>Eresoidea</taxon>
        <taxon>Eresidae</taxon>
        <taxon>Stegodyphus</taxon>
    </lineage>
</organism>
<evidence type="ECO:0000313" key="1">
    <source>
        <dbReference type="EMBL" id="KFM72610.1"/>
    </source>
</evidence>
<protein>
    <submittedName>
        <fullName evidence="1">Uncharacterized protein</fullName>
    </submittedName>
</protein>
<reference evidence="1 2" key="1">
    <citation type="submission" date="2013-11" db="EMBL/GenBank/DDBJ databases">
        <title>Genome sequencing of Stegodyphus mimosarum.</title>
        <authorList>
            <person name="Bechsgaard J."/>
        </authorList>
    </citation>
    <scope>NUCLEOTIDE SEQUENCE [LARGE SCALE GENOMIC DNA]</scope>
</reference>
<dbReference type="EMBL" id="KK118279">
    <property type="protein sequence ID" value="KFM72610.1"/>
    <property type="molecule type" value="Genomic_DNA"/>
</dbReference>
<feature type="non-terminal residue" evidence="1">
    <location>
        <position position="34"/>
    </location>
</feature>
<name>A0A087U5H1_STEMI</name>
<dbReference type="AlphaFoldDB" id="A0A087U5H1"/>
<accession>A0A087U5H1</accession>